<dbReference type="RefSeq" id="WP_008693848.1">
    <property type="nucleotide sequence ID" value="NZ_ANOG01000250.1"/>
</dbReference>
<feature type="compositionally biased region" description="Basic and acidic residues" evidence="1">
    <location>
        <begin position="255"/>
        <end position="264"/>
    </location>
</feature>
<dbReference type="SUPFAM" id="SSF53300">
    <property type="entry name" value="vWA-like"/>
    <property type="match status" value="1"/>
</dbReference>
<dbReference type="EMBL" id="ANOG01000250">
    <property type="protein sequence ID" value="EMI21391.1"/>
    <property type="molecule type" value="Genomic_DNA"/>
</dbReference>
<dbReference type="Pfam" id="PF13519">
    <property type="entry name" value="VWA_2"/>
    <property type="match status" value="1"/>
</dbReference>
<dbReference type="PANTHER" id="PTHR10579">
    <property type="entry name" value="CALCIUM-ACTIVATED CHLORIDE CHANNEL REGULATOR"/>
    <property type="match status" value="1"/>
</dbReference>
<feature type="region of interest" description="Disordered" evidence="1">
    <location>
        <begin position="245"/>
        <end position="270"/>
    </location>
</feature>
<evidence type="ECO:0000256" key="1">
    <source>
        <dbReference type="SAM" id="MobiDB-lite"/>
    </source>
</evidence>
<comment type="caution">
    <text evidence="4">The sequence shown here is derived from an EMBL/GenBank/DDBJ whole genome shotgun (WGS) entry which is preliminary data.</text>
</comment>
<dbReference type="SMART" id="SM00327">
    <property type="entry name" value="VWA"/>
    <property type="match status" value="1"/>
</dbReference>
<sequence>MKDEPNKPLIDPELEARIVALVLGEASDFERDQLQRLMDENAELAAFKNKIENVHGLMRDVGEGEWDTTDEHWKLPAEKRNAVLAFISGQTNELPEIRGASKLGTQPSDAVSIRRRNRRRILSNVFKVAAVLLVAVFGLSMAVPSVQHARVATRTEKAPASIDHFVDPLESSYERGTVSGFEAVIADQERDYSNNSKSALAAIEDSLSTNKSLPTPYYLQDDVQYFPTSPEFKLSQEVEKLGERELTESVTRLSRQRESGRRSELAQPTVDDLALIPQGVKSSTAVEFGDESGFRTSSSFESEAKYFGLPSANDSKRVSSSLEGLGMEDLGSVGQPLSASEPAARGLRTKESWQTFPEQTADVDFSDLPTRPGRIGFGGAVNSDAGESGQMSSTDGLSSKLDGGIELQFSKGFSDDAPIAGKDLDMNMDRGDARKWAENDRYSRFDAADPLPTPREKSKAVKSDEVFERLGRSSDDKQGTVYRYVKPPIALDKKRALQTNEPARTTAAPIVSPAGLDEKNAAQEAFSTFSLHISDVSFKLARAALASGSWPEPAKVRIEEFVNAFDYGDPMPSRHEKVACRVEQSIHPFLQQRNLLRVSMRTAAEGRASETPLRLTFLLDNSGSMERIDRQQTVRRAFALLAQQLKTIDQVTLISFARQPRLLADKVSGDQSSQLVELVDKLPSEGGTNLESALQLAFEKAQEQHTDGAQNRVILLTDGAVNLGDANPERLSEMITTMRVAGIAFDAAGISADGLNDEILEALARKGDGRYYLLDSLEAADDGFARQIAGALRPSAKNVKVQVEFNPKRVGRYKLLGFEKHRLKQEDFRDDNIDAAEMAAAEAGVALYQFEAKPDGEGDVGSVSVRFRDLSSGQMIENRWPIPYEPNAPRLERATPSLRIAGSAALFAAKLRGDALAENVDLKTLSNLIAGLPEQSRNSDRVAQLQLMIQQARQVVGE</sequence>
<dbReference type="AlphaFoldDB" id="M5RQB2"/>
<accession>M5RQB2</accession>
<dbReference type="OrthoDB" id="9805121at2"/>
<feature type="transmembrane region" description="Helical" evidence="2">
    <location>
        <begin position="124"/>
        <end position="143"/>
    </location>
</feature>
<keyword evidence="2" id="KW-0472">Membrane</keyword>
<keyword evidence="5" id="KW-1185">Reference proteome</keyword>
<evidence type="ECO:0000256" key="2">
    <source>
        <dbReference type="SAM" id="Phobius"/>
    </source>
</evidence>
<dbReference type="PANTHER" id="PTHR10579:SF43">
    <property type="entry name" value="ZINC FINGER (C3HC4-TYPE RING FINGER) FAMILY PROTEIN"/>
    <property type="match status" value="1"/>
</dbReference>
<dbReference type="Pfam" id="PF12034">
    <property type="entry name" value="YfbK_C"/>
    <property type="match status" value="1"/>
</dbReference>
<evidence type="ECO:0000313" key="4">
    <source>
        <dbReference type="EMBL" id="EMI21391.1"/>
    </source>
</evidence>
<keyword evidence="2" id="KW-0812">Transmembrane</keyword>
<feature type="compositionally biased region" description="Basic and acidic residues" evidence="1">
    <location>
        <begin position="454"/>
        <end position="464"/>
    </location>
</feature>
<protein>
    <submittedName>
        <fullName evidence="4">von Willebrand factor type A domain protein</fullName>
    </submittedName>
</protein>
<dbReference type="Gene3D" id="3.40.50.410">
    <property type="entry name" value="von Willebrand factor, type A domain"/>
    <property type="match status" value="1"/>
</dbReference>
<dbReference type="InterPro" id="IPR022156">
    <property type="entry name" value="Uncharacterised_YfbK_N"/>
</dbReference>
<organism evidence="4 5">
    <name type="scientific">Rhodopirellula maiorica SM1</name>
    <dbReference type="NCBI Taxonomy" id="1265738"/>
    <lineage>
        <taxon>Bacteria</taxon>
        <taxon>Pseudomonadati</taxon>
        <taxon>Planctomycetota</taxon>
        <taxon>Planctomycetia</taxon>
        <taxon>Pirellulales</taxon>
        <taxon>Pirellulaceae</taxon>
        <taxon>Novipirellula</taxon>
    </lineage>
</organism>
<reference evidence="4 5" key="1">
    <citation type="journal article" date="2013" name="Mar. Genomics">
        <title>Expression of sulfatases in Rhodopirellula baltica and the diversity of sulfatases in the genus Rhodopirellula.</title>
        <authorList>
            <person name="Wegner C.E."/>
            <person name="Richter-Heitmann T."/>
            <person name="Klindworth A."/>
            <person name="Klockow C."/>
            <person name="Richter M."/>
            <person name="Achstetter T."/>
            <person name="Glockner F.O."/>
            <person name="Harder J."/>
        </authorList>
    </citation>
    <scope>NUCLEOTIDE SEQUENCE [LARGE SCALE GENOMIC DNA]</scope>
    <source>
        <strain evidence="4 5">SM1</strain>
    </source>
</reference>
<dbReference type="Proteomes" id="UP000011991">
    <property type="component" value="Unassembled WGS sequence"/>
</dbReference>
<keyword evidence="2" id="KW-1133">Transmembrane helix</keyword>
<dbReference type="PATRIC" id="fig|1265738.3.peg.1674"/>
<dbReference type="InterPro" id="IPR021908">
    <property type="entry name" value="YfbK_C"/>
</dbReference>
<feature type="domain" description="VWFA" evidence="3">
    <location>
        <begin position="614"/>
        <end position="788"/>
    </location>
</feature>
<dbReference type="PROSITE" id="PS50234">
    <property type="entry name" value="VWFA"/>
    <property type="match status" value="1"/>
</dbReference>
<feature type="region of interest" description="Disordered" evidence="1">
    <location>
        <begin position="445"/>
        <end position="464"/>
    </location>
</feature>
<feature type="region of interest" description="Disordered" evidence="1">
    <location>
        <begin position="378"/>
        <end position="400"/>
    </location>
</feature>
<proteinExistence type="predicted"/>
<gene>
    <name evidence="4" type="ORF">RMSM_01685</name>
</gene>
<dbReference type="InterPro" id="IPR051266">
    <property type="entry name" value="CLCR"/>
</dbReference>
<evidence type="ECO:0000259" key="3">
    <source>
        <dbReference type="PROSITE" id="PS50234"/>
    </source>
</evidence>
<feature type="region of interest" description="Disordered" evidence="1">
    <location>
        <begin position="327"/>
        <end position="349"/>
    </location>
</feature>
<evidence type="ECO:0000313" key="5">
    <source>
        <dbReference type="Proteomes" id="UP000011991"/>
    </source>
</evidence>
<name>M5RQB2_9BACT</name>
<dbReference type="InterPro" id="IPR036465">
    <property type="entry name" value="vWFA_dom_sf"/>
</dbReference>
<dbReference type="Pfam" id="PF12450">
    <property type="entry name" value="vWF_A"/>
    <property type="match status" value="1"/>
</dbReference>
<dbReference type="InterPro" id="IPR002035">
    <property type="entry name" value="VWF_A"/>
</dbReference>